<keyword evidence="4" id="KW-1185">Reference proteome</keyword>
<dbReference type="InterPro" id="IPR043519">
    <property type="entry name" value="NT_sf"/>
</dbReference>
<proteinExistence type="inferred from homology"/>
<dbReference type="GO" id="GO:0042256">
    <property type="term" value="P:cytosolic ribosome assembly"/>
    <property type="evidence" value="ECO:0007669"/>
    <property type="project" value="UniProtKB-UniRule"/>
</dbReference>
<keyword evidence="2" id="KW-0963">Cytoplasm</keyword>
<name>A9BAL3_PROM4</name>
<dbReference type="STRING" id="93059.P9211_09441"/>
<dbReference type="Proteomes" id="UP000000788">
    <property type="component" value="Chromosome"/>
</dbReference>
<dbReference type="SUPFAM" id="SSF81301">
    <property type="entry name" value="Nucleotidyltransferase"/>
    <property type="match status" value="1"/>
</dbReference>
<protein>
    <recommendedName>
        <fullName evidence="2">Ribosomal silencing factor RsfS</fullName>
    </recommendedName>
</protein>
<comment type="subunit">
    <text evidence="2">Interacts with ribosomal protein uL14 (rplN).</text>
</comment>
<dbReference type="NCBIfam" id="TIGR00090">
    <property type="entry name" value="rsfS_iojap_ybeB"/>
    <property type="match status" value="1"/>
</dbReference>
<keyword evidence="2" id="KW-0678">Repressor</keyword>
<dbReference type="HAMAP" id="MF_01477">
    <property type="entry name" value="Iojap_RsfS"/>
    <property type="match status" value="1"/>
</dbReference>
<dbReference type="GO" id="GO:0005737">
    <property type="term" value="C:cytoplasm"/>
    <property type="evidence" value="ECO:0007669"/>
    <property type="project" value="UniProtKB-SubCell"/>
</dbReference>
<dbReference type="eggNOG" id="COG0799">
    <property type="taxonomic scope" value="Bacteria"/>
</dbReference>
<evidence type="ECO:0000256" key="2">
    <source>
        <dbReference type="HAMAP-Rule" id="MF_01477"/>
    </source>
</evidence>
<comment type="subcellular location">
    <subcellularLocation>
        <location evidence="2">Cytoplasm</location>
    </subcellularLocation>
</comment>
<dbReference type="OrthoDB" id="9793681at2"/>
<accession>A9BAL3</accession>
<dbReference type="KEGG" id="pmj:P9211_09441"/>
<reference evidence="3 4" key="1">
    <citation type="journal article" date="2007" name="PLoS Genet.">
        <title>Patterns and implications of gene gain and loss in the evolution of Prochlorococcus.</title>
        <authorList>
            <person name="Kettler G.C."/>
            <person name="Martiny A.C."/>
            <person name="Huang K."/>
            <person name="Zucker J."/>
            <person name="Coleman M.L."/>
            <person name="Rodrigue S."/>
            <person name="Chen F."/>
            <person name="Lapidus A."/>
            <person name="Ferriera S."/>
            <person name="Johnson J."/>
            <person name="Steglich C."/>
            <person name="Church G.M."/>
            <person name="Richardson P."/>
            <person name="Chisholm S.W."/>
        </authorList>
    </citation>
    <scope>NUCLEOTIDE SEQUENCE [LARGE SCALE GENOMIC DNA]</scope>
    <source>
        <strain evidence="4">MIT 9211</strain>
    </source>
</reference>
<dbReference type="Pfam" id="PF02410">
    <property type="entry name" value="RsfS"/>
    <property type="match status" value="1"/>
</dbReference>
<dbReference type="InterPro" id="IPR004394">
    <property type="entry name" value="Iojap/RsfS/C7orf30"/>
</dbReference>
<evidence type="ECO:0000256" key="1">
    <source>
        <dbReference type="ARBA" id="ARBA00010574"/>
    </source>
</evidence>
<keyword evidence="2" id="KW-0810">Translation regulation</keyword>
<comment type="function">
    <text evidence="2">Functions as a ribosomal silencing factor. Interacts with ribosomal protein uL14 (rplN), blocking formation of intersubunit bridge B8. Prevents association of the 30S and 50S ribosomal subunits and the formation of functional ribosomes, thus repressing translation.</text>
</comment>
<dbReference type="RefSeq" id="WP_012195496.1">
    <property type="nucleotide sequence ID" value="NC_009976.1"/>
</dbReference>
<dbReference type="GO" id="GO:0017148">
    <property type="term" value="P:negative regulation of translation"/>
    <property type="evidence" value="ECO:0007669"/>
    <property type="project" value="UniProtKB-UniRule"/>
</dbReference>
<organism evidence="3 4">
    <name type="scientific">Prochlorococcus marinus (strain MIT 9211)</name>
    <dbReference type="NCBI Taxonomy" id="93059"/>
    <lineage>
        <taxon>Bacteria</taxon>
        <taxon>Bacillati</taxon>
        <taxon>Cyanobacteriota</taxon>
        <taxon>Cyanophyceae</taxon>
        <taxon>Synechococcales</taxon>
        <taxon>Prochlorococcaceae</taxon>
        <taxon>Prochlorococcus</taxon>
    </lineage>
</organism>
<comment type="similarity">
    <text evidence="1 2">Belongs to the Iojap/RsfS family.</text>
</comment>
<dbReference type="GO" id="GO:0043023">
    <property type="term" value="F:ribosomal large subunit binding"/>
    <property type="evidence" value="ECO:0007669"/>
    <property type="project" value="TreeGrafter"/>
</dbReference>
<evidence type="ECO:0000313" key="4">
    <source>
        <dbReference type="Proteomes" id="UP000000788"/>
    </source>
</evidence>
<dbReference type="PANTHER" id="PTHR21043">
    <property type="entry name" value="IOJAP SUPERFAMILY ORTHOLOG"/>
    <property type="match status" value="1"/>
</dbReference>
<gene>
    <name evidence="2" type="primary">rsfS</name>
    <name evidence="3" type="ordered locus">P9211_09441</name>
</gene>
<dbReference type="EMBL" id="CP000878">
    <property type="protein sequence ID" value="ABX08875.1"/>
    <property type="molecule type" value="Genomic_DNA"/>
</dbReference>
<dbReference type="Gene3D" id="3.30.460.10">
    <property type="entry name" value="Beta Polymerase, domain 2"/>
    <property type="match status" value="1"/>
</dbReference>
<dbReference type="AlphaFoldDB" id="A9BAL3"/>
<sequence length="122" mass="13893">MDSRSIVDIAIQACEDKKARNIQVINIDKVSSLADWILITEGLSDVQVKAISKSVEDRLEEEANLLPIRKEGTSEGKWALLDYGDVLVNIFQPKERSYYELESFWSNGEKLNIESPIYSNEK</sequence>
<evidence type="ECO:0000313" key="3">
    <source>
        <dbReference type="EMBL" id="ABX08875.1"/>
    </source>
</evidence>
<dbReference type="PANTHER" id="PTHR21043:SF0">
    <property type="entry name" value="MITOCHONDRIAL ASSEMBLY OF RIBOSOMAL LARGE SUBUNIT PROTEIN 1"/>
    <property type="match status" value="1"/>
</dbReference>
<dbReference type="GO" id="GO:0090071">
    <property type="term" value="P:negative regulation of ribosome biogenesis"/>
    <property type="evidence" value="ECO:0007669"/>
    <property type="project" value="UniProtKB-UniRule"/>
</dbReference>
<dbReference type="HOGENOM" id="CLU_092688_2_2_3"/>